<dbReference type="RefSeq" id="WP_377870218.1">
    <property type="nucleotide sequence ID" value="NZ_JBHMAY010000021.1"/>
</dbReference>
<feature type="compositionally biased region" description="Low complexity" evidence="1">
    <location>
        <begin position="126"/>
        <end position="135"/>
    </location>
</feature>
<sequence length="143" mass="15453">MAWETVGGNGEYEERETLSTNIGEKFEGTYVRRSKLMPSKFGGDYCYVDIDLPDGTKGTFPAAGILLERVEEAGMIGGDAFRVEFFESESKAGRKYKNVRLQVNRGGGTVAASKPKTAAKPKAASKPRPAEAAPVADDDEPPF</sequence>
<gene>
    <name evidence="2" type="ORF">ACFORO_42645</name>
</gene>
<evidence type="ECO:0000256" key="1">
    <source>
        <dbReference type="SAM" id="MobiDB-lite"/>
    </source>
</evidence>
<keyword evidence="3" id="KW-1185">Reference proteome</keyword>
<reference evidence="3" key="1">
    <citation type="journal article" date="2019" name="Int. J. Syst. Evol. Microbiol.">
        <title>The Global Catalogue of Microorganisms (GCM) 10K type strain sequencing project: providing services to taxonomists for standard genome sequencing and annotation.</title>
        <authorList>
            <consortium name="The Broad Institute Genomics Platform"/>
            <consortium name="The Broad Institute Genome Sequencing Center for Infectious Disease"/>
            <person name="Wu L."/>
            <person name="Ma J."/>
        </authorList>
    </citation>
    <scope>NUCLEOTIDE SEQUENCE [LARGE SCALE GENOMIC DNA]</scope>
    <source>
        <strain evidence="3">CGMCC 4.7682</strain>
    </source>
</reference>
<comment type="caution">
    <text evidence="2">The sequence shown here is derived from an EMBL/GenBank/DDBJ whole genome shotgun (WGS) entry which is preliminary data.</text>
</comment>
<evidence type="ECO:0008006" key="4">
    <source>
        <dbReference type="Google" id="ProtNLM"/>
    </source>
</evidence>
<accession>A0ABV7QVE0</accession>
<organism evidence="2 3">
    <name type="scientific">Amycolatopsis halotolerans</name>
    <dbReference type="NCBI Taxonomy" id="330083"/>
    <lineage>
        <taxon>Bacteria</taxon>
        <taxon>Bacillati</taxon>
        <taxon>Actinomycetota</taxon>
        <taxon>Actinomycetes</taxon>
        <taxon>Pseudonocardiales</taxon>
        <taxon>Pseudonocardiaceae</taxon>
        <taxon>Amycolatopsis</taxon>
    </lineage>
</organism>
<proteinExistence type="predicted"/>
<evidence type="ECO:0000313" key="2">
    <source>
        <dbReference type="EMBL" id="MFC3516922.1"/>
    </source>
</evidence>
<dbReference type="EMBL" id="JBHRWI010000070">
    <property type="protein sequence ID" value="MFC3516922.1"/>
    <property type="molecule type" value="Genomic_DNA"/>
</dbReference>
<evidence type="ECO:0000313" key="3">
    <source>
        <dbReference type="Proteomes" id="UP001595764"/>
    </source>
</evidence>
<name>A0ABV7QVE0_9PSEU</name>
<protein>
    <recommendedName>
        <fullName evidence="4">DUF3127 domain-containing protein</fullName>
    </recommendedName>
</protein>
<dbReference type="Proteomes" id="UP001595764">
    <property type="component" value="Unassembled WGS sequence"/>
</dbReference>
<feature type="region of interest" description="Disordered" evidence="1">
    <location>
        <begin position="104"/>
        <end position="143"/>
    </location>
</feature>